<dbReference type="EMBL" id="LAZR01013854">
    <property type="protein sequence ID" value="KKM20035.1"/>
    <property type="molecule type" value="Genomic_DNA"/>
</dbReference>
<evidence type="ECO:0000313" key="1">
    <source>
        <dbReference type="EMBL" id="KKM20035.1"/>
    </source>
</evidence>
<accession>A0A0F9KXG4</accession>
<proteinExistence type="predicted"/>
<name>A0A0F9KXG4_9ZZZZ</name>
<organism evidence="1">
    <name type="scientific">marine sediment metagenome</name>
    <dbReference type="NCBI Taxonomy" id="412755"/>
    <lineage>
        <taxon>unclassified sequences</taxon>
        <taxon>metagenomes</taxon>
        <taxon>ecological metagenomes</taxon>
    </lineage>
</organism>
<sequence length="68" mass="7831">MEGGRIIEEFRAGGKLIWAFINEEKDKGNDASVLITVRDMVHDSLVRRTAHRGTHTVRKTHIPRQEIH</sequence>
<gene>
    <name evidence="1" type="ORF">LCGC14_1649620</name>
</gene>
<comment type="caution">
    <text evidence="1">The sequence shown here is derived from an EMBL/GenBank/DDBJ whole genome shotgun (WGS) entry which is preliminary data.</text>
</comment>
<reference evidence="1" key="1">
    <citation type="journal article" date="2015" name="Nature">
        <title>Complex archaea that bridge the gap between prokaryotes and eukaryotes.</title>
        <authorList>
            <person name="Spang A."/>
            <person name="Saw J.H."/>
            <person name="Jorgensen S.L."/>
            <person name="Zaremba-Niedzwiedzka K."/>
            <person name="Martijn J."/>
            <person name="Lind A.E."/>
            <person name="van Eijk R."/>
            <person name="Schleper C."/>
            <person name="Guy L."/>
            <person name="Ettema T.J."/>
        </authorList>
    </citation>
    <scope>NUCLEOTIDE SEQUENCE</scope>
</reference>
<dbReference type="AlphaFoldDB" id="A0A0F9KXG4"/>
<protein>
    <submittedName>
        <fullName evidence="1">Uncharacterized protein</fullName>
    </submittedName>
</protein>